<organism evidence="2 3">
    <name type="scientific">Capsicum baccatum</name>
    <name type="common">Peruvian pepper</name>
    <dbReference type="NCBI Taxonomy" id="33114"/>
    <lineage>
        <taxon>Eukaryota</taxon>
        <taxon>Viridiplantae</taxon>
        <taxon>Streptophyta</taxon>
        <taxon>Embryophyta</taxon>
        <taxon>Tracheophyta</taxon>
        <taxon>Spermatophyta</taxon>
        <taxon>Magnoliopsida</taxon>
        <taxon>eudicotyledons</taxon>
        <taxon>Gunneridae</taxon>
        <taxon>Pentapetalae</taxon>
        <taxon>asterids</taxon>
        <taxon>lamiids</taxon>
        <taxon>Solanales</taxon>
        <taxon>Solanaceae</taxon>
        <taxon>Solanoideae</taxon>
        <taxon>Capsiceae</taxon>
        <taxon>Capsicum</taxon>
    </lineage>
</organism>
<keyword evidence="1" id="KW-0808">Transferase</keyword>
<proteinExistence type="predicted"/>
<sequence length="97" mass="10844">MSVIGDRFKLPITLQKGIELTEEATKSNEGLHLLMALNYGGHYDMVQATKSIATKVKDGVLLLEQTDNKLLEQELATKCVKFARPDLLIRTGRTENQ</sequence>
<dbReference type="Pfam" id="PF01255">
    <property type="entry name" value="Prenyltransf"/>
    <property type="match status" value="1"/>
</dbReference>
<evidence type="ECO:0000313" key="2">
    <source>
        <dbReference type="EMBL" id="PHT32001.1"/>
    </source>
</evidence>
<dbReference type="SUPFAM" id="SSF64005">
    <property type="entry name" value="Undecaprenyl diphosphate synthase"/>
    <property type="match status" value="1"/>
</dbReference>
<accession>A0A2G2VG88</accession>
<dbReference type="GO" id="GO:0009570">
    <property type="term" value="C:chloroplast stroma"/>
    <property type="evidence" value="ECO:0007669"/>
    <property type="project" value="TreeGrafter"/>
</dbReference>
<dbReference type="GO" id="GO:0009409">
    <property type="term" value="P:response to cold"/>
    <property type="evidence" value="ECO:0007669"/>
    <property type="project" value="TreeGrafter"/>
</dbReference>
<evidence type="ECO:0000256" key="1">
    <source>
        <dbReference type="ARBA" id="ARBA00022679"/>
    </source>
</evidence>
<reference evidence="2 3" key="1">
    <citation type="journal article" date="2017" name="Genome Biol.">
        <title>New reference genome sequences of hot pepper reveal the massive evolution of plant disease-resistance genes by retroduplication.</title>
        <authorList>
            <person name="Kim S."/>
            <person name="Park J."/>
            <person name="Yeom S.I."/>
            <person name="Kim Y.M."/>
            <person name="Seo E."/>
            <person name="Kim K.T."/>
            <person name="Kim M.S."/>
            <person name="Lee J.M."/>
            <person name="Cheong K."/>
            <person name="Shin H.S."/>
            <person name="Kim S.B."/>
            <person name="Han K."/>
            <person name="Lee J."/>
            <person name="Park M."/>
            <person name="Lee H.A."/>
            <person name="Lee H.Y."/>
            <person name="Lee Y."/>
            <person name="Oh S."/>
            <person name="Lee J.H."/>
            <person name="Choi E."/>
            <person name="Choi E."/>
            <person name="Lee S.E."/>
            <person name="Jeon J."/>
            <person name="Kim H."/>
            <person name="Choi G."/>
            <person name="Song H."/>
            <person name="Lee J."/>
            <person name="Lee S.C."/>
            <person name="Kwon J.K."/>
            <person name="Lee H.Y."/>
            <person name="Koo N."/>
            <person name="Hong Y."/>
            <person name="Kim R.W."/>
            <person name="Kang W.H."/>
            <person name="Huh J.H."/>
            <person name="Kang B.C."/>
            <person name="Yang T.J."/>
            <person name="Lee Y.H."/>
            <person name="Bennetzen J.L."/>
            <person name="Choi D."/>
        </authorList>
    </citation>
    <scope>NUCLEOTIDE SEQUENCE [LARGE SCALE GENOMIC DNA]</scope>
    <source>
        <strain evidence="3">cv. PBC81</strain>
    </source>
</reference>
<dbReference type="PANTHER" id="PTHR10291:SF16">
    <property type="entry name" value="(2Z,6Z)-FARNESYL DIPHOSPHATE SYNTHASE CPT6, CHLOROPLASTIC"/>
    <property type="match status" value="1"/>
</dbReference>
<reference evidence="3" key="2">
    <citation type="journal article" date="2017" name="J. Anim. Genet.">
        <title>Multiple reference genome sequences of hot pepper reveal the massive evolution of plant disease resistance genes by retroduplication.</title>
        <authorList>
            <person name="Kim S."/>
            <person name="Park J."/>
            <person name="Yeom S.-I."/>
            <person name="Kim Y.-M."/>
            <person name="Seo E."/>
            <person name="Kim K.-T."/>
            <person name="Kim M.-S."/>
            <person name="Lee J.M."/>
            <person name="Cheong K."/>
            <person name="Shin H.-S."/>
            <person name="Kim S.-B."/>
            <person name="Han K."/>
            <person name="Lee J."/>
            <person name="Park M."/>
            <person name="Lee H.-A."/>
            <person name="Lee H.-Y."/>
            <person name="Lee Y."/>
            <person name="Oh S."/>
            <person name="Lee J.H."/>
            <person name="Choi E."/>
            <person name="Choi E."/>
            <person name="Lee S.E."/>
            <person name="Jeon J."/>
            <person name="Kim H."/>
            <person name="Choi G."/>
            <person name="Song H."/>
            <person name="Lee J."/>
            <person name="Lee S.-C."/>
            <person name="Kwon J.-K."/>
            <person name="Lee H.-Y."/>
            <person name="Koo N."/>
            <person name="Hong Y."/>
            <person name="Kim R.W."/>
            <person name="Kang W.-H."/>
            <person name="Huh J.H."/>
            <person name="Kang B.-C."/>
            <person name="Yang T.-J."/>
            <person name="Lee Y.-H."/>
            <person name="Bennetzen J.L."/>
            <person name="Choi D."/>
        </authorList>
    </citation>
    <scope>NUCLEOTIDE SEQUENCE [LARGE SCALE GENOMIC DNA]</scope>
    <source>
        <strain evidence="3">cv. PBC81</strain>
    </source>
</reference>
<dbReference type="InterPro" id="IPR036424">
    <property type="entry name" value="UPP_synth-like_sf"/>
</dbReference>
<keyword evidence="3" id="KW-1185">Reference proteome</keyword>
<protein>
    <submittedName>
        <fullName evidence="2">Uncharacterized protein</fullName>
    </submittedName>
</protein>
<dbReference type="AlphaFoldDB" id="A0A2G2VG88"/>
<evidence type="ECO:0000313" key="3">
    <source>
        <dbReference type="Proteomes" id="UP000224567"/>
    </source>
</evidence>
<dbReference type="EMBL" id="MLFT02000012">
    <property type="protein sequence ID" value="PHT32001.1"/>
    <property type="molecule type" value="Genomic_DNA"/>
</dbReference>
<gene>
    <name evidence="2" type="ORF">CQW23_28338</name>
</gene>
<dbReference type="PANTHER" id="PTHR10291">
    <property type="entry name" value="DEHYDRODOLICHYL DIPHOSPHATE SYNTHASE FAMILY MEMBER"/>
    <property type="match status" value="1"/>
</dbReference>
<dbReference type="OrthoDB" id="1257274at2759"/>
<dbReference type="InterPro" id="IPR001441">
    <property type="entry name" value="UPP_synth-like"/>
</dbReference>
<dbReference type="GO" id="GO:0009668">
    <property type="term" value="P:plastid membrane organization"/>
    <property type="evidence" value="ECO:0007669"/>
    <property type="project" value="TreeGrafter"/>
</dbReference>
<dbReference type="STRING" id="33114.A0A2G2VG88"/>
<comment type="caution">
    <text evidence="2">The sequence shown here is derived from an EMBL/GenBank/DDBJ whole genome shotgun (WGS) entry which is preliminary data.</text>
</comment>
<dbReference type="GO" id="GO:0016094">
    <property type="term" value="P:polyprenol biosynthetic process"/>
    <property type="evidence" value="ECO:0007669"/>
    <property type="project" value="TreeGrafter"/>
</dbReference>
<dbReference type="Proteomes" id="UP000224567">
    <property type="component" value="Unassembled WGS sequence"/>
</dbReference>
<dbReference type="Gene3D" id="3.40.1180.10">
    <property type="entry name" value="Decaprenyl diphosphate synthase-like"/>
    <property type="match status" value="1"/>
</dbReference>
<name>A0A2G2VG88_CAPBA</name>
<dbReference type="GO" id="GO:0045547">
    <property type="term" value="F:ditrans,polycis-polyprenyl diphosphate synthase [(2E,6E)-farnesyl diphosphate specific] activity"/>
    <property type="evidence" value="ECO:0007669"/>
    <property type="project" value="TreeGrafter"/>
</dbReference>